<reference evidence="1 2" key="1">
    <citation type="journal article" date="2023" name="Plants (Basel)">
        <title>Bridging the Gap: Combining Genomics and Transcriptomics Approaches to Understand Stylosanthes scabra, an Orphan Legume from the Brazilian Caatinga.</title>
        <authorList>
            <person name="Ferreira-Neto J.R.C."/>
            <person name="da Silva M.D."/>
            <person name="Binneck E."/>
            <person name="de Melo N.F."/>
            <person name="da Silva R.H."/>
            <person name="de Melo A.L.T.M."/>
            <person name="Pandolfi V."/>
            <person name="Bustamante F.O."/>
            <person name="Brasileiro-Vidal A.C."/>
            <person name="Benko-Iseppon A.M."/>
        </authorList>
    </citation>
    <scope>NUCLEOTIDE SEQUENCE [LARGE SCALE GENOMIC DNA]</scope>
    <source>
        <tissue evidence="1">Leaves</tissue>
    </source>
</reference>
<proteinExistence type="predicted"/>
<organism evidence="1 2">
    <name type="scientific">Stylosanthes scabra</name>
    <dbReference type="NCBI Taxonomy" id="79078"/>
    <lineage>
        <taxon>Eukaryota</taxon>
        <taxon>Viridiplantae</taxon>
        <taxon>Streptophyta</taxon>
        <taxon>Embryophyta</taxon>
        <taxon>Tracheophyta</taxon>
        <taxon>Spermatophyta</taxon>
        <taxon>Magnoliopsida</taxon>
        <taxon>eudicotyledons</taxon>
        <taxon>Gunneridae</taxon>
        <taxon>Pentapetalae</taxon>
        <taxon>rosids</taxon>
        <taxon>fabids</taxon>
        <taxon>Fabales</taxon>
        <taxon>Fabaceae</taxon>
        <taxon>Papilionoideae</taxon>
        <taxon>50 kb inversion clade</taxon>
        <taxon>dalbergioids sensu lato</taxon>
        <taxon>Dalbergieae</taxon>
        <taxon>Pterocarpus clade</taxon>
        <taxon>Stylosanthes</taxon>
    </lineage>
</organism>
<dbReference type="EMBL" id="JASCZI010121588">
    <property type="protein sequence ID" value="MED6162331.1"/>
    <property type="molecule type" value="Genomic_DNA"/>
</dbReference>
<dbReference type="Proteomes" id="UP001341840">
    <property type="component" value="Unassembled WGS sequence"/>
</dbReference>
<comment type="caution">
    <text evidence="1">The sequence shown here is derived from an EMBL/GenBank/DDBJ whole genome shotgun (WGS) entry which is preliminary data.</text>
</comment>
<sequence>MHRLRLREAYHLLYASNLGLRLGRARSSLVNLLETMRLMVVLGCSKSRGAAFGVPLSVESKYGLGFVKSWVNLA</sequence>
<keyword evidence="2" id="KW-1185">Reference proteome</keyword>
<name>A0ABU6UM35_9FABA</name>
<evidence type="ECO:0000313" key="1">
    <source>
        <dbReference type="EMBL" id="MED6162331.1"/>
    </source>
</evidence>
<evidence type="ECO:0000313" key="2">
    <source>
        <dbReference type="Proteomes" id="UP001341840"/>
    </source>
</evidence>
<gene>
    <name evidence="1" type="ORF">PIB30_069342</name>
</gene>
<protein>
    <submittedName>
        <fullName evidence="1">Uncharacterized protein</fullName>
    </submittedName>
</protein>
<accession>A0ABU6UM35</accession>